<accession>A0A4U9D5I7</accession>
<dbReference type="Proteomes" id="UP000339249">
    <property type="component" value="Unassembled WGS sequence"/>
</dbReference>
<dbReference type="AlphaFoldDB" id="A0A4U9D5I7"/>
<reference evidence="1 2" key="1">
    <citation type="submission" date="2019-04" db="EMBL/GenBank/DDBJ databases">
        <authorList>
            <consortium name="Pathogen Informatics"/>
        </authorList>
    </citation>
    <scope>NUCLEOTIDE SEQUENCE [LARGE SCALE GENOMIC DNA]</scope>
    <source>
        <strain evidence="1 2">NCTC9185</strain>
    </source>
</reference>
<evidence type="ECO:0000313" key="1">
    <source>
        <dbReference type="EMBL" id="VTN12602.1"/>
    </source>
</evidence>
<protein>
    <submittedName>
        <fullName evidence="1">Uncharacterized protein</fullName>
    </submittedName>
</protein>
<proteinExistence type="predicted"/>
<evidence type="ECO:0000313" key="2">
    <source>
        <dbReference type="Proteomes" id="UP000339249"/>
    </source>
</evidence>
<organism evidence="1 2">
    <name type="scientific">Raoultella terrigena</name>
    <name type="common">Klebsiella terrigena</name>
    <dbReference type="NCBI Taxonomy" id="577"/>
    <lineage>
        <taxon>Bacteria</taxon>
        <taxon>Pseudomonadati</taxon>
        <taxon>Pseudomonadota</taxon>
        <taxon>Gammaproteobacteria</taxon>
        <taxon>Enterobacterales</taxon>
        <taxon>Enterobacteriaceae</taxon>
        <taxon>Klebsiella/Raoultella group</taxon>
        <taxon>Raoultella</taxon>
    </lineage>
</organism>
<name>A0A4U9D5I7_RAOTE</name>
<sequence length="109" mass="12492">MISDHCRKPWRKLTELSRRAGQLDAAIAESEQQGNFDLGASNLHKRPHRRPQPRARAAYVWFCLHGVFSTSYLGHRTGFDRWMKQPENPSASIRDATCDRLRCGRRGSG</sequence>
<dbReference type="EMBL" id="CABDVU010000001">
    <property type="protein sequence ID" value="VTN12602.1"/>
    <property type="molecule type" value="Genomic_DNA"/>
</dbReference>
<gene>
    <name evidence="1" type="ORF">NCTC9185_04585</name>
</gene>